<sequence length="140" mass="16014">MIPSVVPPLKYKWTKAYLLRPIDNIISHPDALRKRPFRPSYESHGAPCMLCLLQYDYFRIWKCEHSKFQACKCAKAKAPKKKFSPYRKKPIRGTYCGGACGQQLSQTPRFIMKKFRSVAGRVDCHRCQPCQPMAIAGSGC</sequence>
<name>A0A023EE12_AEDAL</name>
<dbReference type="EMBL" id="GAPW01005750">
    <property type="protein sequence ID" value="JAC07848.1"/>
    <property type="molecule type" value="mRNA"/>
</dbReference>
<organism evidence="1">
    <name type="scientific">Aedes albopictus</name>
    <name type="common">Asian tiger mosquito</name>
    <name type="synonym">Stegomyia albopicta</name>
    <dbReference type="NCBI Taxonomy" id="7160"/>
    <lineage>
        <taxon>Eukaryota</taxon>
        <taxon>Metazoa</taxon>
        <taxon>Ecdysozoa</taxon>
        <taxon>Arthropoda</taxon>
        <taxon>Hexapoda</taxon>
        <taxon>Insecta</taxon>
        <taxon>Pterygota</taxon>
        <taxon>Neoptera</taxon>
        <taxon>Endopterygota</taxon>
        <taxon>Diptera</taxon>
        <taxon>Nematocera</taxon>
        <taxon>Culicoidea</taxon>
        <taxon>Culicidae</taxon>
        <taxon>Culicinae</taxon>
        <taxon>Aedini</taxon>
        <taxon>Aedes</taxon>
        <taxon>Stegomyia</taxon>
    </lineage>
</organism>
<evidence type="ECO:0000313" key="1">
    <source>
        <dbReference type="EMBL" id="JAC07848.1"/>
    </source>
</evidence>
<dbReference type="VEuPathDB" id="VectorBase:AALC636_033938"/>
<reference evidence="1" key="1">
    <citation type="journal article" date="2014" name="PLoS Negl. Trop. Dis.">
        <title>Identification and characterization of seminal fluid proteins in the Asian tiger mosquito, Aedes albopictus.</title>
        <authorList>
            <person name="Boes K.E."/>
            <person name="Ribeiro J.M."/>
            <person name="Wong A."/>
            <person name="Harrington L.C."/>
            <person name="Wolfner M.F."/>
            <person name="Sirot L.K."/>
        </authorList>
    </citation>
    <scope>NUCLEOTIDE SEQUENCE</scope>
    <source>
        <tissue evidence="1">Reproductive organs</tissue>
    </source>
</reference>
<proteinExistence type="evidence at transcript level"/>
<dbReference type="VEuPathDB" id="VectorBase:AALFPA_067606"/>
<accession>A0A023EE12</accession>
<protein>
    <submittedName>
        <fullName evidence="1">Uncharacterized protein</fullName>
    </submittedName>
</protein>
<dbReference type="AlphaFoldDB" id="A0A023EE12"/>